<organism evidence="1 2">
    <name type="scientific">Massilia orientalis</name>
    <dbReference type="NCBI Taxonomy" id="3050128"/>
    <lineage>
        <taxon>Bacteria</taxon>
        <taxon>Pseudomonadati</taxon>
        <taxon>Pseudomonadota</taxon>
        <taxon>Betaproteobacteria</taxon>
        <taxon>Burkholderiales</taxon>
        <taxon>Oxalobacteraceae</taxon>
        <taxon>Telluria group</taxon>
        <taxon>Massilia</taxon>
    </lineage>
</organism>
<proteinExistence type="predicted"/>
<evidence type="ECO:0000313" key="2">
    <source>
        <dbReference type="Proteomes" id="UP001168096"/>
    </source>
</evidence>
<comment type="caution">
    <text evidence="1">The sequence shown here is derived from an EMBL/GenBank/DDBJ whole genome shotgun (WGS) entry which is preliminary data.</text>
</comment>
<dbReference type="Proteomes" id="UP001168096">
    <property type="component" value="Unassembled WGS sequence"/>
</dbReference>
<evidence type="ECO:0000313" key="1">
    <source>
        <dbReference type="EMBL" id="MFJ1470288.1"/>
    </source>
</evidence>
<protein>
    <submittedName>
        <fullName evidence="1">Uncharacterized protein</fullName>
    </submittedName>
</protein>
<accession>A0ACC7MDT4</accession>
<name>A0ACC7MDT4_9BURK</name>
<gene>
    <name evidence="1" type="ORF">QPK29_021450</name>
</gene>
<dbReference type="EMBL" id="JASNRB020000013">
    <property type="protein sequence ID" value="MFJ1470288.1"/>
    <property type="molecule type" value="Genomic_DNA"/>
</dbReference>
<sequence>MTQKPFAAARRVIAVEIKNLLSLRRSMRRLRNELAVGRSPAEMVRTPRGDIPRGMLLRYAEVSFGSGVARVCAARRVLFRNAAEAAALADRDSANLQ</sequence>
<keyword evidence="2" id="KW-1185">Reference proteome</keyword>
<reference evidence="1" key="1">
    <citation type="submission" date="2024-11" db="EMBL/GenBank/DDBJ databases">
        <title>Description of Massilia orientalis sp. nov., isolated from rhizosphere soil of Ageratina adenophora.</title>
        <authorList>
            <person name="Wang Y."/>
        </authorList>
    </citation>
    <scope>NUCLEOTIDE SEQUENCE</scope>
    <source>
        <strain evidence="1">YIM B02787</strain>
    </source>
</reference>